<evidence type="ECO:0008006" key="3">
    <source>
        <dbReference type="Google" id="ProtNLM"/>
    </source>
</evidence>
<protein>
    <recommendedName>
        <fullName evidence="3">Nucleotidyl transferase AbiEii/AbiGii toxin family protein</fullName>
    </recommendedName>
</protein>
<organism evidence="1 2">
    <name type="scientific">bacterium (Candidatus Gribaldobacteria) CG10_big_fil_rev_8_21_14_0_10_41_12</name>
    <dbReference type="NCBI Taxonomy" id="2014277"/>
    <lineage>
        <taxon>Bacteria</taxon>
        <taxon>Candidatus Gribaldobacteria</taxon>
    </lineage>
</organism>
<proteinExistence type="predicted"/>
<comment type="caution">
    <text evidence="1">The sequence shown here is derived from an EMBL/GenBank/DDBJ whole genome shotgun (WGS) entry which is preliminary data.</text>
</comment>
<reference evidence="2" key="1">
    <citation type="submission" date="2017-09" db="EMBL/GenBank/DDBJ databases">
        <title>Depth-based differentiation of microbial function through sediment-hosted aquifers and enrichment of novel symbionts in the deep terrestrial subsurface.</title>
        <authorList>
            <person name="Probst A.J."/>
            <person name="Ladd B."/>
            <person name="Jarett J.K."/>
            <person name="Geller-Mcgrath D.E."/>
            <person name="Sieber C.M.K."/>
            <person name="Emerson J.B."/>
            <person name="Anantharaman K."/>
            <person name="Thomas B.C."/>
            <person name="Malmstrom R."/>
            <person name="Stieglmeier M."/>
            <person name="Klingl A."/>
            <person name="Woyke T."/>
            <person name="Ryan C.M."/>
            <person name="Banfield J.F."/>
        </authorList>
    </citation>
    <scope>NUCLEOTIDE SEQUENCE [LARGE SCALE GENOMIC DNA]</scope>
</reference>
<evidence type="ECO:0000313" key="2">
    <source>
        <dbReference type="Proteomes" id="UP000228906"/>
    </source>
</evidence>
<dbReference type="InterPro" id="IPR014942">
    <property type="entry name" value="AbiEii"/>
</dbReference>
<dbReference type="AlphaFoldDB" id="A0A2H0UWY3"/>
<gene>
    <name evidence="1" type="ORF">COU03_02415</name>
</gene>
<sequence>MFEQVLPGNAKKSLDSLGQSGLLKKAYLAGGTALALQIGHRVSVDFDFFTEEHFNAAVLSNKLSQKAQGFTEDRKERDTLLGVIDKTRFSLFFYNYPLVAKSVEFLDIDIANIQDIAAMKLAAVSDRGIKRDFIDLYFIVCKEKAVSLEEVFSLYDKKFKALDKNVMHLLRSLTYFEEAEQTNIPKMLKAVKWQDVKKFFEIETKYLAKRLIL</sequence>
<evidence type="ECO:0000313" key="1">
    <source>
        <dbReference type="EMBL" id="PIR91317.1"/>
    </source>
</evidence>
<dbReference type="Proteomes" id="UP000228906">
    <property type="component" value="Unassembled WGS sequence"/>
</dbReference>
<accession>A0A2H0UWY3</accession>
<dbReference type="Pfam" id="PF08843">
    <property type="entry name" value="AbiEii"/>
    <property type="match status" value="1"/>
</dbReference>
<dbReference type="EMBL" id="PFAV01000042">
    <property type="protein sequence ID" value="PIR91317.1"/>
    <property type="molecule type" value="Genomic_DNA"/>
</dbReference>
<name>A0A2H0UWY3_9BACT</name>